<name>A0ABP1CRW4_9APHY</name>
<dbReference type="EMBL" id="OZ037953">
    <property type="protein sequence ID" value="CAL1698433.1"/>
    <property type="molecule type" value="Genomic_DNA"/>
</dbReference>
<dbReference type="PANTHER" id="PTHR39596">
    <property type="match status" value="1"/>
</dbReference>
<protein>
    <recommendedName>
        <fullName evidence="3">Heterokaryon incompatibility domain-containing protein</fullName>
    </recommendedName>
</protein>
<gene>
    <name evidence="1" type="ORF">GFSPODELE1_LOCUS2153</name>
</gene>
<evidence type="ECO:0000313" key="1">
    <source>
        <dbReference type="EMBL" id="CAL1698433.1"/>
    </source>
</evidence>
<organism evidence="1 2">
    <name type="scientific">Somion occarium</name>
    <dbReference type="NCBI Taxonomy" id="3059160"/>
    <lineage>
        <taxon>Eukaryota</taxon>
        <taxon>Fungi</taxon>
        <taxon>Dikarya</taxon>
        <taxon>Basidiomycota</taxon>
        <taxon>Agaricomycotina</taxon>
        <taxon>Agaricomycetes</taxon>
        <taxon>Polyporales</taxon>
        <taxon>Cerrenaceae</taxon>
        <taxon>Somion</taxon>
    </lineage>
</organism>
<accession>A0ABP1CRW4</accession>
<sequence length="835" mass="95003">MQHIDDSIDKIRRRIARSYWNGKLRWKPREQLLKLVYGTEPRPEFIPFQVPYMCRNTPYDGLDFWNYPSRVGWKVNRHDNRCHEGRCPPGNCVESNANEGLSLPYGLHAPAVSRTDGSIAPVNEKVAFLQAWLFFGALTEVCSICGLVFDFHESLHSGDVVDTGALNGLPIKLYKSSQQLGLAGSMNLRRQLHTIMRHMQLITTRAHEVDDEHEYALAECEVLLSIHVLLRIICLSLLCHAPHWELGPTDGMHIPLVQPSPEWRSVPEGLARLGVLTLDRLAQRGWCKSDIHLMRDEDVFVFAPYLKRPGAALRDHTGCTETKCVAHQIVEAEYKTAHTYPGCTCEFIAIDPERLRSALDAKRIPKVIISDDLELSLVDDETLPYVAISHVWVDGLGNPFENALPRCQLQRLHHLVNILCNTYRLNPSRRRRVGIWIDTLCIPVAPHLKEYRKLAIRLLAQTFQQSIAVLALDRELCLFDSRKAPILELGIRVICSGWTKRLWTLQEAALAVEGWSSTAEGRLYVQMLDGPVLWRNLDQTFVYKRPKAYRLLPIPDPMLDTVDEVKTILLFEMWVKTSLNKRLPSVHDLQGSSWDAPLAAVSQAAHSRSTSKAEDEPICLASLLGLDLAKVLSVQSTSERMIQVYLLLRELPMAIIFAQRGVPNFRARNLEQAPFRWAPKLLSTLENPQYIRWQATGERTGPIFHRSDGICEPDGFHFQHRGLLITDLHEGALSRRYILEVMDNGQVQEYVLVWLGGVPERPPSDMAFIFENDIDAYVAMVCIEEKRQDGDGNIEYLATLIGYGLVSKMEERHRTKVKAKLRGILTSSEQKWCLT</sequence>
<reference evidence="2" key="1">
    <citation type="submission" date="2024-04" db="EMBL/GenBank/DDBJ databases">
        <authorList>
            <person name="Shaw F."/>
            <person name="Minotto A."/>
        </authorList>
    </citation>
    <scope>NUCLEOTIDE SEQUENCE [LARGE SCALE GENOMIC DNA]</scope>
</reference>
<keyword evidence="2" id="KW-1185">Reference proteome</keyword>
<dbReference type="PANTHER" id="PTHR39596:SF2">
    <property type="entry name" value="HET DOMAIN PROTEIN (AFU_ORTHOLOGUE AFUA_1G17550)-RELATED"/>
    <property type="match status" value="1"/>
</dbReference>
<evidence type="ECO:0008006" key="3">
    <source>
        <dbReference type="Google" id="ProtNLM"/>
    </source>
</evidence>
<dbReference type="Proteomes" id="UP001497453">
    <property type="component" value="Chromosome 10"/>
</dbReference>
<proteinExistence type="predicted"/>
<evidence type="ECO:0000313" key="2">
    <source>
        <dbReference type="Proteomes" id="UP001497453"/>
    </source>
</evidence>